<keyword evidence="5" id="KW-0046">Antibiotic resistance</keyword>
<feature type="transmembrane region" description="Helical" evidence="6">
    <location>
        <begin position="33"/>
        <end position="53"/>
    </location>
</feature>
<reference evidence="8 9" key="1">
    <citation type="submission" date="2024-09" db="EMBL/GenBank/DDBJ databases">
        <authorList>
            <person name="Sun Q."/>
            <person name="Mori K."/>
        </authorList>
    </citation>
    <scope>NUCLEOTIDE SEQUENCE [LARGE SCALE GENOMIC DNA]</scope>
    <source>
        <strain evidence="8 9">NCAIM B.02604</strain>
    </source>
</reference>
<comment type="caution">
    <text evidence="8">The sequence shown here is derived from an EMBL/GenBank/DDBJ whole genome shotgun (WGS) entry which is preliminary data.</text>
</comment>
<keyword evidence="4 6" id="KW-0472">Membrane</keyword>
<keyword evidence="3 6" id="KW-1133">Transmembrane helix</keyword>
<keyword evidence="2 6" id="KW-0812">Transmembrane</keyword>
<dbReference type="PANTHER" id="PTHR43229:SF2">
    <property type="entry name" value="NODULATION PROTEIN J"/>
    <property type="match status" value="1"/>
</dbReference>
<accession>A0ABV6PAM8</accession>
<organism evidence="8 9">
    <name type="scientific">Micrococcoides hystricis</name>
    <dbReference type="NCBI Taxonomy" id="1572761"/>
    <lineage>
        <taxon>Bacteria</taxon>
        <taxon>Bacillati</taxon>
        <taxon>Actinomycetota</taxon>
        <taxon>Actinomycetes</taxon>
        <taxon>Micrococcales</taxon>
        <taxon>Micrococcaceae</taxon>
        <taxon>Micrococcoides</taxon>
    </lineage>
</organism>
<dbReference type="InterPro" id="IPR000412">
    <property type="entry name" value="ABC_2_transport"/>
</dbReference>
<evidence type="ECO:0000256" key="3">
    <source>
        <dbReference type="ARBA" id="ARBA00022989"/>
    </source>
</evidence>
<evidence type="ECO:0000256" key="4">
    <source>
        <dbReference type="ARBA" id="ARBA00023136"/>
    </source>
</evidence>
<sequence length="266" mass="29470">MLDVHQGPFKAVYAGNSRAVMEWSWINLKRNNWTVVASGFFEPLLFLIAMGYGVGSLVGSIDTPAGPQEYVHFIAPALLTVSAMNGALADTTWNVYFKMHISKVYGRMLNTPLGPLDIALAEIWMALLRGTFYAVGFTIVMAAFGLLASPLSLLMIPMAVFIAFGFASLGMGITSYCRKFQHMDWIEIVKYPMFMLSGVFFPISEYPEVLQWVVQALPLWHGVELMRAAQLGSFGTEALGHVGYFAVLIVIGLIFSTQRLKKLFMS</sequence>
<gene>
    <name evidence="8" type="ORF">ACFFFR_04590</name>
</gene>
<evidence type="ECO:0000259" key="7">
    <source>
        <dbReference type="PROSITE" id="PS51012"/>
    </source>
</evidence>
<keyword evidence="9" id="KW-1185">Reference proteome</keyword>
<comment type="subcellular location">
    <subcellularLocation>
        <location evidence="6">Cell membrane</location>
        <topology evidence="6">Multi-pass membrane protein</topology>
    </subcellularLocation>
    <subcellularLocation>
        <location evidence="1">Membrane</location>
        <topology evidence="1">Multi-pass membrane protein</topology>
    </subcellularLocation>
</comment>
<feature type="transmembrane region" description="Helical" evidence="6">
    <location>
        <begin position="238"/>
        <end position="256"/>
    </location>
</feature>
<evidence type="ECO:0000313" key="9">
    <source>
        <dbReference type="Proteomes" id="UP001589862"/>
    </source>
</evidence>
<name>A0ABV6PAM8_9MICC</name>
<dbReference type="PIRSF" id="PIRSF006648">
    <property type="entry name" value="DrrB"/>
    <property type="match status" value="1"/>
</dbReference>
<protein>
    <recommendedName>
        <fullName evidence="6">Transport permease protein</fullName>
    </recommendedName>
</protein>
<dbReference type="RefSeq" id="WP_377458349.1">
    <property type="nucleotide sequence ID" value="NZ_JBHLUB010000022.1"/>
</dbReference>
<feature type="transmembrane region" description="Helical" evidence="6">
    <location>
        <begin position="185"/>
        <end position="203"/>
    </location>
</feature>
<evidence type="ECO:0000256" key="2">
    <source>
        <dbReference type="ARBA" id="ARBA00022692"/>
    </source>
</evidence>
<comment type="similarity">
    <text evidence="6">Belongs to the ABC-2 integral membrane protein family.</text>
</comment>
<dbReference type="InterPro" id="IPR013525">
    <property type="entry name" value="ABC2_TM"/>
</dbReference>
<keyword evidence="6" id="KW-1003">Cell membrane</keyword>
<dbReference type="PRINTS" id="PR00164">
    <property type="entry name" value="ABC2TRNSPORT"/>
</dbReference>
<evidence type="ECO:0000256" key="5">
    <source>
        <dbReference type="ARBA" id="ARBA00023251"/>
    </source>
</evidence>
<dbReference type="InterPro" id="IPR047817">
    <property type="entry name" value="ABC2_TM_bact-type"/>
</dbReference>
<evidence type="ECO:0000313" key="8">
    <source>
        <dbReference type="EMBL" id="MFC0581661.1"/>
    </source>
</evidence>
<feature type="transmembrane region" description="Helical" evidence="6">
    <location>
        <begin position="153"/>
        <end position="173"/>
    </location>
</feature>
<dbReference type="Proteomes" id="UP001589862">
    <property type="component" value="Unassembled WGS sequence"/>
</dbReference>
<feature type="transmembrane region" description="Helical" evidence="6">
    <location>
        <begin position="73"/>
        <end position="97"/>
    </location>
</feature>
<dbReference type="InterPro" id="IPR051784">
    <property type="entry name" value="Nod_factor_ABC_transporter"/>
</dbReference>
<dbReference type="Pfam" id="PF01061">
    <property type="entry name" value="ABC2_membrane"/>
    <property type="match status" value="1"/>
</dbReference>
<feature type="transmembrane region" description="Helical" evidence="6">
    <location>
        <begin position="118"/>
        <end position="147"/>
    </location>
</feature>
<keyword evidence="6" id="KW-0813">Transport</keyword>
<dbReference type="EMBL" id="JBHLUB010000022">
    <property type="protein sequence ID" value="MFC0581661.1"/>
    <property type="molecule type" value="Genomic_DNA"/>
</dbReference>
<feature type="domain" description="ABC transmembrane type-2" evidence="7">
    <location>
        <begin position="34"/>
        <end position="263"/>
    </location>
</feature>
<evidence type="ECO:0000256" key="1">
    <source>
        <dbReference type="ARBA" id="ARBA00004141"/>
    </source>
</evidence>
<dbReference type="PANTHER" id="PTHR43229">
    <property type="entry name" value="NODULATION PROTEIN J"/>
    <property type="match status" value="1"/>
</dbReference>
<evidence type="ECO:0000256" key="6">
    <source>
        <dbReference type="RuleBase" id="RU361157"/>
    </source>
</evidence>
<proteinExistence type="inferred from homology"/>
<dbReference type="PROSITE" id="PS51012">
    <property type="entry name" value="ABC_TM2"/>
    <property type="match status" value="1"/>
</dbReference>